<dbReference type="AlphaFoldDB" id="U6KFB6"/>
<reference evidence="2" key="1">
    <citation type="submission" date="2013-10" db="EMBL/GenBank/DDBJ databases">
        <title>Genomic analysis of the causative agents of coccidiosis in chickens.</title>
        <authorList>
            <person name="Reid A.J."/>
            <person name="Blake D."/>
            <person name="Billington K."/>
            <person name="Browne H."/>
            <person name="Dunn M."/>
            <person name="Hung S."/>
            <person name="Kawahara F."/>
            <person name="Miranda-Saavedra D."/>
            <person name="Mourier T."/>
            <person name="Nagra H."/>
            <person name="Otto T.D."/>
            <person name="Rawlings N."/>
            <person name="Sanchez A."/>
            <person name="Sanders M."/>
            <person name="Subramaniam C."/>
            <person name="Tay Y."/>
            <person name="Dear P."/>
            <person name="Doerig C."/>
            <person name="Gruber A."/>
            <person name="Parkinson J."/>
            <person name="Shirley M."/>
            <person name="Wan K.L."/>
            <person name="Berriman M."/>
            <person name="Tomley F."/>
            <person name="Pain A."/>
        </authorList>
    </citation>
    <scope>NUCLEOTIDE SEQUENCE [LARGE SCALE GENOMIC DNA]</scope>
    <source>
        <strain evidence="2">Houghton</strain>
    </source>
</reference>
<evidence type="ECO:0000313" key="3">
    <source>
        <dbReference type="Proteomes" id="UP000030744"/>
    </source>
</evidence>
<dbReference type="EMBL" id="HG736461">
    <property type="protein sequence ID" value="CDJ36644.1"/>
    <property type="molecule type" value="Genomic_DNA"/>
</dbReference>
<evidence type="ECO:0000256" key="1">
    <source>
        <dbReference type="SAM" id="MobiDB-lite"/>
    </source>
</evidence>
<dbReference type="OrthoDB" id="347648at2759"/>
<dbReference type="Gene3D" id="2.60.120.560">
    <property type="entry name" value="Exo-inulinase, domain 1"/>
    <property type="match status" value="1"/>
</dbReference>
<keyword evidence="3" id="KW-1185">Reference proteome</keyword>
<dbReference type="RefSeq" id="XP_037878932.1">
    <property type="nucleotide sequence ID" value="XM_038023078.1"/>
</dbReference>
<proteinExistence type="predicted"/>
<dbReference type="Proteomes" id="UP000030744">
    <property type="component" value="Unassembled WGS sequence"/>
</dbReference>
<reference evidence="2" key="2">
    <citation type="submission" date="2013-10" db="EMBL/GenBank/DDBJ databases">
        <authorList>
            <person name="Aslett M."/>
        </authorList>
    </citation>
    <scope>NUCLEOTIDE SEQUENCE [LARGE SCALE GENOMIC DNA]</scope>
    <source>
        <strain evidence="2">Houghton</strain>
    </source>
</reference>
<protein>
    <submittedName>
        <fullName evidence="2">LCCL domain-containing protein / F5/8 type C domain-containing protein, putative</fullName>
    </submittedName>
</protein>
<dbReference type="GeneID" id="60404579"/>
<gene>
    <name evidence="2" type="ORF">EMH_0092620</name>
</gene>
<evidence type="ECO:0000313" key="2">
    <source>
        <dbReference type="EMBL" id="CDJ36644.1"/>
    </source>
</evidence>
<organism evidence="2 3">
    <name type="scientific">Eimeria mitis</name>
    <dbReference type="NCBI Taxonomy" id="44415"/>
    <lineage>
        <taxon>Eukaryota</taxon>
        <taxon>Sar</taxon>
        <taxon>Alveolata</taxon>
        <taxon>Apicomplexa</taxon>
        <taxon>Conoidasida</taxon>
        <taxon>Coccidia</taxon>
        <taxon>Eucoccidiorida</taxon>
        <taxon>Eimeriorina</taxon>
        <taxon>Eimeriidae</taxon>
        <taxon>Eimeria</taxon>
    </lineage>
</organism>
<name>U6KFB6_9EIME</name>
<accession>U6KFB6</accession>
<feature type="region of interest" description="Disordered" evidence="1">
    <location>
        <begin position="1"/>
        <end position="20"/>
    </location>
</feature>
<dbReference type="VEuPathDB" id="ToxoDB:EMH_0092620"/>
<sequence length="342" mass="37767">MRLSKISEECPEGPPGYAAASASSLHAGPLTSFVELTTRIRAVSPAAAPAYDPALAAAEEAAKERINPRHRPSCCHHHHHHHHHPAAVQTHGIDPVAVKEAKTEAGITVGGARQRVKPTEQLNDSVYAEATELNINRFREVENLTTHMLTASADAATRLQQQQEQLQQLEETHVLQRGYESYKLTPTETTFEHEFLVQDCTYTREGPSHWGFAPLVATHKNVFGQSTPISGPTDTDGTFAILRRRSFYDFVLTVQFLAMGSGSVGIGFRMKDRSSGYLLLLQQKSGSKKLLRLDRGEETTIAERRDGGYVQGEWHRVRIEAAGGRIKICVGEENETEAEVLT</sequence>